<dbReference type="SUPFAM" id="SSF54928">
    <property type="entry name" value="RNA-binding domain, RBD"/>
    <property type="match status" value="2"/>
</dbReference>
<sequence>MPQNIVKACIKPPTGGAEHGSGYVLLSSRTIAAQVLAKLDGAALQGVSVNAEPYLRPERQPNSIVLRDIPPTATEAQVRELCQPCGEVVSLFLSPLVGRNKEFKFAVVGFSTEAAVEKALTALRSAPFLTGRVKVYMHKPRAGIAAERHGRHLGRTMPSGVDAGVVVLQGIGSMTQMQVQQGISAHTGGEVQRVSLFRNHQGSGAVVTFADPTVAKRCLAAGTATLGDLTVKVETVRPRTNRHPRHASRGMGPRRGRAPAQYGQGAAMPSGQSPYQ</sequence>
<protein>
    <recommendedName>
        <fullName evidence="4">RRM domain-containing protein</fullName>
    </recommendedName>
</protein>
<reference evidence="5 6" key="1">
    <citation type="journal article" date="2018" name="PLoS ONE">
        <title>The draft genome of Kipferlia bialata reveals reductive genome evolution in fornicate parasites.</title>
        <authorList>
            <person name="Tanifuji G."/>
            <person name="Takabayashi S."/>
            <person name="Kume K."/>
            <person name="Takagi M."/>
            <person name="Nakayama T."/>
            <person name="Kamikawa R."/>
            <person name="Inagaki Y."/>
            <person name="Hashimoto T."/>
        </authorList>
    </citation>
    <scope>NUCLEOTIDE SEQUENCE [LARGE SCALE GENOMIC DNA]</scope>
    <source>
        <strain evidence="5">NY0173</strain>
    </source>
</reference>
<evidence type="ECO:0000256" key="2">
    <source>
        <dbReference type="PROSITE-ProRule" id="PRU00176"/>
    </source>
</evidence>
<evidence type="ECO:0000256" key="3">
    <source>
        <dbReference type="SAM" id="MobiDB-lite"/>
    </source>
</evidence>
<feature type="domain" description="RRM" evidence="4">
    <location>
        <begin position="62"/>
        <end position="140"/>
    </location>
</feature>
<keyword evidence="6" id="KW-1185">Reference proteome</keyword>
<keyword evidence="1 2" id="KW-0694">RNA-binding</keyword>
<dbReference type="InterPro" id="IPR000504">
    <property type="entry name" value="RRM_dom"/>
</dbReference>
<dbReference type="GO" id="GO:0003723">
    <property type="term" value="F:RNA binding"/>
    <property type="evidence" value="ECO:0007669"/>
    <property type="project" value="UniProtKB-UniRule"/>
</dbReference>
<dbReference type="Proteomes" id="UP000265618">
    <property type="component" value="Unassembled WGS sequence"/>
</dbReference>
<dbReference type="Pfam" id="PF00076">
    <property type="entry name" value="RRM_1"/>
    <property type="match status" value="1"/>
</dbReference>
<evidence type="ECO:0000256" key="1">
    <source>
        <dbReference type="ARBA" id="ARBA00022884"/>
    </source>
</evidence>
<feature type="compositionally biased region" description="Basic residues" evidence="3">
    <location>
        <begin position="239"/>
        <end position="257"/>
    </location>
</feature>
<feature type="region of interest" description="Disordered" evidence="3">
    <location>
        <begin position="234"/>
        <end position="276"/>
    </location>
</feature>
<dbReference type="InterPro" id="IPR035979">
    <property type="entry name" value="RBD_domain_sf"/>
</dbReference>
<dbReference type="CDD" id="cd00590">
    <property type="entry name" value="RRM_SF"/>
    <property type="match status" value="1"/>
</dbReference>
<comment type="caution">
    <text evidence="5">The sequence shown here is derived from an EMBL/GenBank/DDBJ whole genome shotgun (WGS) entry which is preliminary data.</text>
</comment>
<evidence type="ECO:0000259" key="4">
    <source>
        <dbReference type="PROSITE" id="PS50102"/>
    </source>
</evidence>
<dbReference type="AlphaFoldDB" id="A0A9K3CMP7"/>
<dbReference type="SMART" id="SM00360">
    <property type="entry name" value="RRM"/>
    <property type="match status" value="2"/>
</dbReference>
<evidence type="ECO:0000313" key="6">
    <source>
        <dbReference type="Proteomes" id="UP000265618"/>
    </source>
</evidence>
<gene>
    <name evidence="5" type="ORF">KIPB_000557</name>
</gene>
<dbReference type="InterPro" id="IPR012677">
    <property type="entry name" value="Nucleotide-bd_a/b_plait_sf"/>
</dbReference>
<dbReference type="Gene3D" id="3.30.70.330">
    <property type="match status" value="2"/>
</dbReference>
<proteinExistence type="predicted"/>
<dbReference type="PROSITE" id="PS50102">
    <property type="entry name" value="RRM"/>
    <property type="match status" value="1"/>
</dbReference>
<dbReference type="PANTHER" id="PTHR21245">
    <property type="entry name" value="HETEROGENEOUS NUCLEAR RIBONUCLEOPROTEIN"/>
    <property type="match status" value="1"/>
</dbReference>
<name>A0A9K3CMP7_9EUKA</name>
<evidence type="ECO:0000313" key="5">
    <source>
        <dbReference type="EMBL" id="GIQ79854.1"/>
    </source>
</evidence>
<dbReference type="EMBL" id="BDIP01000066">
    <property type="protein sequence ID" value="GIQ79854.1"/>
    <property type="molecule type" value="Genomic_DNA"/>
</dbReference>
<dbReference type="OrthoDB" id="10039782at2759"/>
<accession>A0A9K3CMP7</accession>
<organism evidence="5 6">
    <name type="scientific">Kipferlia bialata</name>
    <dbReference type="NCBI Taxonomy" id="797122"/>
    <lineage>
        <taxon>Eukaryota</taxon>
        <taxon>Metamonada</taxon>
        <taxon>Carpediemonas-like organisms</taxon>
        <taxon>Kipferlia</taxon>
    </lineage>
</organism>